<dbReference type="SMART" id="SM00530">
    <property type="entry name" value="HTH_XRE"/>
    <property type="match status" value="1"/>
</dbReference>
<dbReference type="SUPFAM" id="SSF47413">
    <property type="entry name" value="lambda repressor-like DNA-binding domains"/>
    <property type="match status" value="1"/>
</dbReference>
<evidence type="ECO:0000313" key="2">
    <source>
        <dbReference type="EMBL" id="BDD51856.1"/>
    </source>
</evidence>
<sequence length="68" mass="7664">MNLISEYRKRANVSQLALAQKIGWNQPRLANYETFVRTPSLTDSRKIVEGLNQLGAACSLDDVFPPEQ</sequence>
<protein>
    <submittedName>
        <fullName evidence="2">Transcriptional regulator</fullName>
    </submittedName>
</protein>
<dbReference type="InterPro" id="IPR001387">
    <property type="entry name" value="Cro/C1-type_HTH"/>
</dbReference>
<evidence type="ECO:0000313" key="3">
    <source>
        <dbReference type="Proteomes" id="UP001320460"/>
    </source>
</evidence>
<dbReference type="Proteomes" id="UP001320460">
    <property type="component" value="Chromosome"/>
</dbReference>
<reference evidence="2 3" key="1">
    <citation type="submission" date="2021-12" db="EMBL/GenBank/DDBJ databases">
        <title>Complete genome sequence of Phytobacter diazotrophicus TA9734.</title>
        <authorList>
            <person name="Kubota H."/>
            <person name="Nakayama Y."/>
            <person name="Ariyoshi T."/>
        </authorList>
    </citation>
    <scope>NUCLEOTIDE SEQUENCE [LARGE SCALE GENOMIC DNA]</scope>
    <source>
        <strain evidence="2 3">TA9734</strain>
    </source>
</reference>
<dbReference type="InterPro" id="IPR010982">
    <property type="entry name" value="Lambda_DNA-bd_dom_sf"/>
</dbReference>
<dbReference type="PROSITE" id="PS50943">
    <property type="entry name" value="HTH_CROC1"/>
    <property type="match status" value="1"/>
</dbReference>
<dbReference type="Gene3D" id="1.10.260.40">
    <property type="entry name" value="lambda repressor-like DNA-binding domains"/>
    <property type="match status" value="1"/>
</dbReference>
<dbReference type="Pfam" id="PF01381">
    <property type="entry name" value="HTH_3"/>
    <property type="match status" value="1"/>
</dbReference>
<dbReference type="EMBL" id="AP025334">
    <property type="protein sequence ID" value="BDD51856.1"/>
    <property type="molecule type" value="Genomic_DNA"/>
</dbReference>
<organism evidence="2 3">
    <name type="scientific">Phytobacter diazotrophicus</name>
    <dbReference type="NCBI Taxonomy" id="395631"/>
    <lineage>
        <taxon>Bacteria</taxon>
        <taxon>Pseudomonadati</taxon>
        <taxon>Pseudomonadota</taxon>
        <taxon>Gammaproteobacteria</taxon>
        <taxon>Enterobacterales</taxon>
        <taxon>Enterobacteriaceae</taxon>
        <taxon>Phytobacter</taxon>
    </lineage>
</organism>
<dbReference type="CDD" id="cd00093">
    <property type="entry name" value="HTH_XRE"/>
    <property type="match status" value="1"/>
</dbReference>
<keyword evidence="3" id="KW-1185">Reference proteome</keyword>
<name>A0ABM7VX74_9ENTR</name>
<gene>
    <name evidence="2" type="ORF">PDTA9734_33430</name>
</gene>
<proteinExistence type="predicted"/>
<feature type="domain" description="HTH cro/C1-type" evidence="1">
    <location>
        <begin position="4"/>
        <end position="63"/>
    </location>
</feature>
<evidence type="ECO:0000259" key="1">
    <source>
        <dbReference type="PROSITE" id="PS50943"/>
    </source>
</evidence>
<accession>A0ABM7VX74</accession>
<dbReference type="RefSeq" id="WP_090087851.1">
    <property type="nucleotide sequence ID" value="NZ_AP025334.1"/>
</dbReference>